<keyword evidence="6" id="KW-1185">Reference proteome</keyword>
<dbReference type="Gene3D" id="1.10.10.60">
    <property type="entry name" value="Homeodomain-like"/>
    <property type="match status" value="2"/>
</dbReference>
<protein>
    <submittedName>
        <fullName evidence="5">HTH-type transcriptional activator RhaS</fullName>
    </submittedName>
</protein>
<dbReference type="PRINTS" id="PR00032">
    <property type="entry name" value="HTHARAC"/>
</dbReference>
<keyword evidence="3" id="KW-0804">Transcription</keyword>
<dbReference type="GO" id="GO:0003700">
    <property type="term" value="F:DNA-binding transcription factor activity"/>
    <property type="evidence" value="ECO:0007669"/>
    <property type="project" value="InterPro"/>
</dbReference>
<evidence type="ECO:0000313" key="5">
    <source>
        <dbReference type="EMBL" id="QEG33586.1"/>
    </source>
</evidence>
<dbReference type="CDD" id="cd00130">
    <property type="entry name" value="PAS"/>
    <property type="match status" value="1"/>
</dbReference>
<organism evidence="5 6">
    <name type="scientific">Bythopirellula goksoeyrii</name>
    <dbReference type="NCBI Taxonomy" id="1400387"/>
    <lineage>
        <taxon>Bacteria</taxon>
        <taxon>Pseudomonadati</taxon>
        <taxon>Planctomycetota</taxon>
        <taxon>Planctomycetia</taxon>
        <taxon>Pirellulales</taxon>
        <taxon>Lacipirellulaceae</taxon>
        <taxon>Bythopirellula</taxon>
    </lineage>
</organism>
<dbReference type="InterPro" id="IPR018060">
    <property type="entry name" value="HTH_AraC"/>
</dbReference>
<dbReference type="GO" id="GO:0043565">
    <property type="term" value="F:sequence-specific DNA binding"/>
    <property type="evidence" value="ECO:0007669"/>
    <property type="project" value="InterPro"/>
</dbReference>
<dbReference type="PANTHER" id="PTHR43280:SF28">
    <property type="entry name" value="HTH-TYPE TRANSCRIPTIONAL ACTIVATOR RHAS"/>
    <property type="match status" value="1"/>
</dbReference>
<dbReference type="SMART" id="SM00091">
    <property type="entry name" value="PAS"/>
    <property type="match status" value="1"/>
</dbReference>
<name>A0A5B9Q9G6_9BACT</name>
<evidence type="ECO:0000256" key="1">
    <source>
        <dbReference type="ARBA" id="ARBA00023015"/>
    </source>
</evidence>
<evidence type="ECO:0000256" key="2">
    <source>
        <dbReference type="ARBA" id="ARBA00023125"/>
    </source>
</evidence>
<evidence type="ECO:0000256" key="3">
    <source>
        <dbReference type="ARBA" id="ARBA00023163"/>
    </source>
</evidence>
<dbReference type="KEGG" id="bgok:Pr1d_08500"/>
<dbReference type="InterPro" id="IPR009057">
    <property type="entry name" value="Homeodomain-like_sf"/>
</dbReference>
<dbReference type="InterPro" id="IPR035965">
    <property type="entry name" value="PAS-like_dom_sf"/>
</dbReference>
<reference evidence="5 6" key="1">
    <citation type="submission" date="2019-08" db="EMBL/GenBank/DDBJ databases">
        <title>Deep-cultivation of Planctomycetes and their phenomic and genomic characterization uncovers novel biology.</title>
        <authorList>
            <person name="Wiegand S."/>
            <person name="Jogler M."/>
            <person name="Boedeker C."/>
            <person name="Pinto D."/>
            <person name="Vollmers J."/>
            <person name="Rivas-Marin E."/>
            <person name="Kohn T."/>
            <person name="Peeters S.H."/>
            <person name="Heuer A."/>
            <person name="Rast P."/>
            <person name="Oberbeckmann S."/>
            <person name="Bunk B."/>
            <person name="Jeske O."/>
            <person name="Meyerdierks A."/>
            <person name="Storesund J.E."/>
            <person name="Kallscheuer N."/>
            <person name="Luecker S."/>
            <person name="Lage O.M."/>
            <person name="Pohl T."/>
            <person name="Merkel B.J."/>
            <person name="Hornburger P."/>
            <person name="Mueller R.-W."/>
            <person name="Bruemmer F."/>
            <person name="Labrenz M."/>
            <person name="Spormann A.M."/>
            <person name="Op den Camp H."/>
            <person name="Overmann J."/>
            <person name="Amann R."/>
            <person name="Jetten M.S.M."/>
            <person name="Mascher T."/>
            <person name="Medema M.H."/>
            <person name="Devos D.P."/>
            <person name="Kaster A.-K."/>
            <person name="Ovreas L."/>
            <person name="Rohde M."/>
            <person name="Galperin M.Y."/>
            <person name="Jogler C."/>
        </authorList>
    </citation>
    <scope>NUCLEOTIDE SEQUENCE [LARGE SCALE GENOMIC DNA]</scope>
    <source>
        <strain evidence="5 6">Pr1d</strain>
    </source>
</reference>
<evidence type="ECO:0000259" key="4">
    <source>
        <dbReference type="PROSITE" id="PS01124"/>
    </source>
</evidence>
<accession>A0A5B9Q9G6</accession>
<dbReference type="Pfam" id="PF08448">
    <property type="entry name" value="PAS_4"/>
    <property type="match status" value="1"/>
</dbReference>
<dbReference type="Pfam" id="PF12833">
    <property type="entry name" value="HTH_18"/>
    <property type="match status" value="1"/>
</dbReference>
<dbReference type="AlphaFoldDB" id="A0A5B9Q9G6"/>
<dbReference type="EMBL" id="CP042913">
    <property type="protein sequence ID" value="QEG33586.1"/>
    <property type="molecule type" value="Genomic_DNA"/>
</dbReference>
<dbReference type="InterPro" id="IPR013656">
    <property type="entry name" value="PAS_4"/>
</dbReference>
<dbReference type="SUPFAM" id="SSF55785">
    <property type="entry name" value="PYP-like sensor domain (PAS domain)"/>
    <property type="match status" value="1"/>
</dbReference>
<dbReference type="SMART" id="SM00342">
    <property type="entry name" value="HTH_ARAC"/>
    <property type="match status" value="1"/>
</dbReference>
<keyword evidence="2" id="KW-0238">DNA-binding</keyword>
<sequence length="276" mass="31567">MYNAAMLWYNLRMNSTATHFDLPQKEFLSHLESPGPLMELLDHLPAIYFFAKDCQGQFMHINRALLEVLGVKSEAEVIGKTDYDFFLPEVADRYRHQDQQVMASGRPLSDHVCGVPDAMGVLRWYVETKIPLYDKQNRPIGVAGIMHDLEKAGATLAPYQRLSQAIMHISNHFPEKITLDSLAKLVHLSVSQFNRTFKQLFRITPAQYINRVRINAACSHLRSTSDSMETIASRTGFCDASHFVRQFKKTMNVTPKTYREQWVSSIDGLLQESIDL</sequence>
<dbReference type="Proteomes" id="UP000323917">
    <property type="component" value="Chromosome"/>
</dbReference>
<dbReference type="Gene3D" id="3.30.450.20">
    <property type="entry name" value="PAS domain"/>
    <property type="match status" value="1"/>
</dbReference>
<dbReference type="InterPro" id="IPR020449">
    <property type="entry name" value="Tscrpt_reg_AraC-type_HTH"/>
</dbReference>
<proteinExistence type="predicted"/>
<dbReference type="InterPro" id="IPR000014">
    <property type="entry name" value="PAS"/>
</dbReference>
<feature type="domain" description="HTH araC/xylS-type" evidence="4">
    <location>
        <begin position="163"/>
        <end position="261"/>
    </location>
</feature>
<evidence type="ECO:0000313" key="6">
    <source>
        <dbReference type="Proteomes" id="UP000323917"/>
    </source>
</evidence>
<dbReference type="InterPro" id="IPR018062">
    <property type="entry name" value="HTH_AraC-typ_CS"/>
</dbReference>
<keyword evidence="1" id="KW-0805">Transcription regulation</keyword>
<dbReference type="PROSITE" id="PS00041">
    <property type="entry name" value="HTH_ARAC_FAMILY_1"/>
    <property type="match status" value="1"/>
</dbReference>
<dbReference type="SUPFAM" id="SSF46689">
    <property type="entry name" value="Homeodomain-like"/>
    <property type="match status" value="2"/>
</dbReference>
<dbReference type="PROSITE" id="PS01124">
    <property type="entry name" value="HTH_ARAC_FAMILY_2"/>
    <property type="match status" value="1"/>
</dbReference>
<dbReference type="NCBIfam" id="TIGR00229">
    <property type="entry name" value="sensory_box"/>
    <property type="match status" value="1"/>
</dbReference>
<dbReference type="OrthoDB" id="9806208at2"/>
<dbReference type="PANTHER" id="PTHR43280">
    <property type="entry name" value="ARAC-FAMILY TRANSCRIPTIONAL REGULATOR"/>
    <property type="match status" value="1"/>
</dbReference>
<gene>
    <name evidence="5" type="primary">rhaS</name>
    <name evidence="5" type="ORF">Pr1d_08500</name>
</gene>